<sequence length="202" mass="23273">MPEFKIYSTPPPPPNDKKPNHTEKNGSKHNQFATDFLEKLKQNPGDLSAVSSFVKQHEGKVFKAQDLSMRVCDLSGTDYMGQKYMLDSWQNLYLPKKTKMEVLGAVDNYFGLQLVVLVAEDGHVFAYEEERMFLLSSSLPELIKNGIDENPKIFEQEKSDEEDNDLSDDDLSDDDEVQKIRQRTRDFVNSKSEEFADMLKFF</sequence>
<accession>A0A8C5R457</accession>
<proteinExistence type="predicted"/>
<dbReference type="Proteomes" id="UP000694569">
    <property type="component" value="Unplaced"/>
</dbReference>
<name>A0A8C5R457_9ANUR</name>
<feature type="region of interest" description="Disordered" evidence="1">
    <location>
        <begin position="1"/>
        <end position="28"/>
    </location>
</feature>
<reference evidence="2" key="1">
    <citation type="submission" date="2025-08" db="UniProtKB">
        <authorList>
            <consortium name="Ensembl"/>
        </authorList>
    </citation>
    <scope>IDENTIFICATION</scope>
</reference>
<dbReference type="Ensembl" id="ENSLLET00000047188.1">
    <property type="protein sequence ID" value="ENSLLEP00000045376.1"/>
    <property type="gene ID" value="ENSLLEG00000028792.1"/>
</dbReference>
<dbReference type="GeneTree" id="ENSGT00940000178418"/>
<feature type="compositionally biased region" description="Acidic residues" evidence="1">
    <location>
        <begin position="158"/>
        <end position="175"/>
    </location>
</feature>
<evidence type="ECO:0000313" key="2">
    <source>
        <dbReference type="Ensembl" id="ENSLLEP00000045376.1"/>
    </source>
</evidence>
<dbReference type="Pfam" id="PF02393">
    <property type="entry name" value="US22"/>
    <property type="match status" value="1"/>
</dbReference>
<dbReference type="AlphaFoldDB" id="A0A8C5R457"/>
<evidence type="ECO:0000313" key="3">
    <source>
        <dbReference type="Proteomes" id="UP000694569"/>
    </source>
</evidence>
<dbReference type="OrthoDB" id="9935986at2759"/>
<reference evidence="2" key="2">
    <citation type="submission" date="2025-09" db="UniProtKB">
        <authorList>
            <consortium name="Ensembl"/>
        </authorList>
    </citation>
    <scope>IDENTIFICATION</scope>
</reference>
<evidence type="ECO:0000256" key="1">
    <source>
        <dbReference type="SAM" id="MobiDB-lite"/>
    </source>
</evidence>
<organism evidence="2 3">
    <name type="scientific">Leptobrachium leishanense</name>
    <name type="common">Leishan spiny toad</name>
    <dbReference type="NCBI Taxonomy" id="445787"/>
    <lineage>
        <taxon>Eukaryota</taxon>
        <taxon>Metazoa</taxon>
        <taxon>Chordata</taxon>
        <taxon>Craniata</taxon>
        <taxon>Vertebrata</taxon>
        <taxon>Euteleostomi</taxon>
        <taxon>Amphibia</taxon>
        <taxon>Batrachia</taxon>
        <taxon>Anura</taxon>
        <taxon>Pelobatoidea</taxon>
        <taxon>Megophryidae</taxon>
        <taxon>Leptobrachium</taxon>
    </lineage>
</organism>
<keyword evidence="3" id="KW-1185">Reference proteome</keyword>
<dbReference type="InterPro" id="IPR003360">
    <property type="entry name" value="US22-like"/>
</dbReference>
<feature type="compositionally biased region" description="Basic and acidic residues" evidence="1">
    <location>
        <begin position="15"/>
        <end position="26"/>
    </location>
</feature>
<feature type="region of interest" description="Disordered" evidence="1">
    <location>
        <begin position="155"/>
        <end position="175"/>
    </location>
</feature>
<protein>
    <submittedName>
        <fullName evidence="2">Uncharacterized protein</fullName>
    </submittedName>
</protein>